<comment type="caution">
    <text evidence="1">The sequence shown here is derived from an EMBL/GenBank/DDBJ whole genome shotgun (WGS) entry which is preliminary data.</text>
</comment>
<dbReference type="EMBL" id="JBHLUX010000004">
    <property type="protein sequence ID" value="MFC0469285.1"/>
    <property type="molecule type" value="Genomic_DNA"/>
</dbReference>
<sequence>MLKTTIEKLMREAHTRHSDTLNRNIQIVQTYFGLGSQSFPTFESVAEEFGLGSRERIRQIVTNNFVNKINQDHFSVIHKISQLVERNEVIFIDEFIQQLIDSEVIDEELNIRGLLNLLHTFNLCKDYELYNLDINKATKTEIEDKENILLVKVEKEEELRSDMRKLRALPGRHGMVNLHEVFSINNFTYNDFLFYQSLIMQTKTSWVYETDEKNLWYMFEDRDNVMVNALEKIVNVTNHVNINILSEIIHTYISKRTFRKVIPSVYLIKQYMMNSKYVKLTNGDYARINVEKSPLLDIENDILHFYKSRKTFTLRYPVINSYLEEKGYSKPHRDKALYHSPIIFVDKTNGRGNYELQLITLFQAKPQTPTEENSYEKYKKLLKALEGKTDITQYAKARKEQFLLRDWLFKNKNTETCAICGRTFSISSLVAAHKKKRATCTEGERTDPNIVMPVCLFGCDYLYEDDYIYVHSGKICIQNTNELQKAERDYLVALENQIVDKRWLKGSDTYFIK</sequence>
<name>A0ABV6K8L2_9BACI</name>
<accession>A0ABV6K8L2</accession>
<evidence type="ECO:0008006" key="3">
    <source>
        <dbReference type="Google" id="ProtNLM"/>
    </source>
</evidence>
<dbReference type="Proteomes" id="UP001589838">
    <property type="component" value="Unassembled WGS sequence"/>
</dbReference>
<evidence type="ECO:0000313" key="1">
    <source>
        <dbReference type="EMBL" id="MFC0469285.1"/>
    </source>
</evidence>
<proteinExistence type="predicted"/>
<gene>
    <name evidence="1" type="ORF">ACFFHM_01705</name>
</gene>
<dbReference type="RefSeq" id="WP_335963014.1">
    <property type="nucleotide sequence ID" value="NZ_JAXBLX010000039.1"/>
</dbReference>
<organism evidence="1 2">
    <name type="scientific">Halalkalibacter kiskunsagensis</name>
    <dbReference type="NCBI Taxonomy" id="1548599"/>
    <lineage>
        <taxon>Bacteria</taxon>
        <taxon>Bacillati</taxon>
        <taxon>Bacillota</taxon>
        <taxon>Bacilli</taxon>
        <taxon>Bacillales</taxon>
        <taxon>Bacillaceae</taxon>
        <taxon>Halalkalibacter</taxon>
    </lineage>
</organism>
<evidence type="ECO:0000313" key="2">
    <source>
        <dbReference type="Proteomes" id="UP001589838"/>
    </source>
</evidence>
<keyword evidence="2" id="KW-1185">Reference proteome</keyword>
<protein>
    <recommendedName>
        <fullName evidence="3">C2H2-type domain-containing protein</fullName>
    </recommendedName>
</protein>
<dbReference type="Gene3D" id="1.10.10.10">
    <property type="entry name" value="Winged helix-like DNA-binding domain superfamily/Winged helix DNA-binding domain"/>
    <property type="match status" value="1"/>
</dbReference>
<reference evidence="1 2" key="1">
    <citation type="submission" date="2024-09" db="EMBL/GenBank/DDBJ databases">
        <authorList>
            <person name="Sun Q."/>
            <person name="Mori K."/>
        </authorList>
    </citation>
    <scope>NUCLEOTIDE SEQUENCE [LARGE SCALE GENOMIC DNA]</scope>
    <source>
        <strain evidence="1 2">NCAIM B.02610</strain>
    </source>
</reference>
<dbReference type="InterPro" id="IPR036388">
    <property type="entry name" value="WH-like_DNA-bd_sf"/>
</dbReference>